<dbReference type="Gene3D" id="3.10.310.50">
    <property type="match status" value="1"/>
</dbReference>
<reference evidence="2 3" key="1">
    <citation type="submission" date="2021-06" db="EMBL/GenBank/DDBJ databases">
        <title>Complete genome of Haloferula helveola possessing various polysaccharide degrading enzymes.</title>
        <authorList>
            <person name="Takami H."/>
            <person name="Huang C."/>
            <person name="Hamasaki K."/>
        </authorList>
    </citation>
    <scope>NUCLEOTIDE SEQUENCE [LARGE SCALE GENOMIC DNA]</scope>
    <source>
        <strain evidence="2 3">CN-1</strain>
    </source>
</reference>
<gene>
    <name evidence="2" type="ORF">HAHE_41540</name>
</gene>
<proteinExistence type="predicted"/>
<protein>
    <submittedName>
        <fullName evidence="2">Methanol dehydrogenase</fullName>
    </submittedName>
</protein>
<sequence>MLCPYCRGPLRENSPECPACRLNLERAAKLLGPLPRIDPAVSDDTDALLPAEKKSLRKRIDKIEYRFPQVRVQVVFRHFPDEHPLSLHTFWLFNLVGFGSETEKGSENRAVLLVIDPVRHDASLMVGYGLEPFLSDEELDDVLGMAESAWQSKDWAGGVDVIFDALEALLERGAKRVAFAFGLSPRLGSGRGKK</sequence>
<dbReference type="Proteomes" id="UP001374893">
    <property type="component" value="Chromosome"/>
</dbReference>
<organism evidence="2 3">
    <name type="scientific">Haloferula helveola</name>
    <dbReference type="NCBI Taxonomy" id="490095"/>
    <lineage>
        <taxon>Bacteria</taxon>
        <taxon>Pseudomonadati</taxon>
        <taxon>Verrucomicrobiota</taxon>
        <taxon>Verrucomicrobiia</taxon>
        <taxon>Verrucomicrobiales</taxon>
        <taxon>Verrucomicrobiaceae</taxon>
        <taxon>Haloferula</taxon>
    </lineage>
</organism>
<feature type="domain" description="TPM" evidence="1">
    <location>
        <begin position="41"/>
        <end position="168"/>
    </location>
</feature>
<dbReference type="EMBL" id="AP024702">
    <property type="protein sequence ID" value="BCX50246.1"/>
    <property type="molecule type" value="Genomic_DNA"/>
</dbReference>
<name>A0ABM7RJ50_9BACT</name>
<dbReference type="RefSeq" id="WP_338687216.1">
    <property type="nucleotide sequence ID" value="NZ_AP024702.1"/>
</dbReference>
<evidence type="ECO:0000313" key="3">
    <source>
        <dbReference type="Proteomes" id="UP001374893"/>
    </source>
</evidence>
<evidence type="ECO:0000259" key="1">
    <source>
        <dbReference type="Pfam" id="PF04536"/>
    </source>
</evidence>
<accession>A0ABM7RJ50</accession>
<dbReference type="InterPro" id="IPR007621">
    <property type="entry name" value="TPM_dom"/>
</dbReference>
<dbReference type="Pfam" id="PF04536">
    <property type="entry name" value="TPM_phosphatase"/>
    <property type="match status" value="1"/>
</dbReference>
<evidence type="ECO:0000313" key="2">
    <source>
        <dbReference type="EMBL" id="BCX50246.1"/>
    </source>
</evidence>
<keyword evidence="3" id="KW-1185">Reference proteome</keyword>